<dbReference type="PANTHER" id="PTHR45739">
    <property type="entry name" value="MATRIX PROTEIN, PUTATIVE-RELATED"/>
    <property type="match status" value="1"/>
</dbReference>
<protein>
    <submittedName>
        <fullName evidence="5">Uncharacterized protein</fullName>
    </submittedName>
</protein>
<evidence type="ECO:0000313" key="6">
    <source>
        <dbReference type="Proteomes" id="UP000824782"/>
    </source>
</evidence>
<feature type="repeat" description="CSPG" evidence="4">
    <location>
        <begin position="22"/>
        <end position="120"/>
    </location>
</feature>
<gene>
    <name evidence="5" type="ORF">GDO81_029167</name>
</gene>
<reference evidence="5" key="1">
    <citation type="thesis" date="2020" institute="ProQuest LLC" country="789 East Eisenhower Parkway, Ann Arbor, MI, USA">
        <title>Comparative Genomics and Chromosome Evolution.</title>
        <authorList>
            <person name="Mudd A.B."/>
        </authorList>
    </citation>
    <scope>NUCLEOTIDE SEQUENCE</scope>
    <source>
        <strain evidence="5">237g6f4</strain>
        <tissue evidence="5">Blood</tissue>
    </source>
</reference>
<evidence type="ECO:0000256" key="4">
    <source>
        <dbReference type="PROSITE-ProRule" id="PRU01201"/>
    </source>
</evidence>
<dbReference type="PROSITE" id="PS51854">
    <property type="entry name" value="CSPG"/>
    <property type="match status" value="1"/>
</dbReference>
<dbReference type="PANTHER" id="PTHR45739:SF14">
    <property type="entry name" value="CHONDROITIN SULFATE PROTEOGLYCAN 4"/>
    <property type="match status" value="1"/>
</dbReference>
<dbReference type="AlphaFoldDB" id="A0AAV6YN43"/>
<keyword evidence="1" id="KW-0732">Signal</keyword>
<proteinExistence type="predicted"/>
<evidence type="ECO:0000256" key="1">
    <source>
        <dbReference type="ARBA" id="ARBA00022729"/>
    </source>
</evidence>
<dbReference type="EMBL" id="WNYA01074826">
    <property type="protein sequence ID" value="KAG8535213.1"/>
    <property type="molecule type" value="Genomic_DNA"/>
</dbReference>
<name>A0AAV6YN43_ENGPU</name>
<organism evidence="5 6">
    <name type="scientific">Engystomops pustulosus</name>
    <name type="common">Tungara frog</name>
    <name type="synonym">Physalaemus pustulosus</name>
    <dbReference type="NCBI Taxonomy" id="76066"/>
    <lineage>
        <taxon>Eukaryota</taxon>
        <taxon>Metazoa</taxon>
        <taxon>Chordata</taxon>
        <taxon>Craniata</taxon>
        <taxon>Vertebrata</taxon>
        <taxon>Euteleostomi</taxon>
        <taxon>Amphibia</taxon>
        <taxon>Batrachia</taxon>
        <taxon>Anura</taxon>
        <taxon>Neobatrachia</taxon>
        <taxon>Hyloidea</taxon>
        <taxon>Leptodactylidae</taxon>
        <taxon>Leiuperinae</taxon>
        <taxon>Engystomops</taxon>
    </lineage>
</organism>
<dbReference type="InterPro" id="IPR039005">
    <property type="entry name" value="CSPG_rpt"/>
</dbReference>
<sequence>IGRKELEVNVKVRVYLESHQKLPTVKTLENLVVEEGKPVKIDKEKLKVVHEDNTPSEIVFSVVTPPSHGFLRKFETTKGYFPDDPKSITTFTQQDINQGNIQYVQTVAGQVQDNFTLDVTNGVREISAMTMSIDIIPILIPLEIQNITVREGASKALTQDYLRVPNKHFQDLNFQFVLLDEPKNGYVENTRFPGVKLSRFTKKQ</sequence>
<feature type="non-terminal residue" evidence="5">
    <location>
        <position position="204"/>
    </location>
</feature>
<accession>A0AAV6YN43</accession>
<dbReference type="GO" id="GO:0009653">
    <property type="term" value="P:anatomical structure morphogenesis"/>
    <property type="evidence" value="ECO:0007669"/>
    <property type="project" value="TreeGrafter"/>
</dbReference>
<keyword evidence="6" id="KW-1185">Reference proteome</keyword>
<evidence type="ECO:0000256" key="2">
    <source>
        <dbReference type="ARBA" id="ARBA00022737"/>
    </source>
</evidence>
<evidence type="ECO:0000313" key="5">
    <source>
        <dbReference type="EMBL" id="KAG8535213.1"/>
    </source>
</evidence>
<comment type="caution">
    <text evidence="5">The sequence shown here is derived from an EMBL/GenBank/DDBJ whole genome shotgun (WGS) entry which is preliminary data.</text>
</comment>
<dbReference type="Proteomes" id="UP000824782">
    <property type="component" value="Unassembled WGS sequence"/>
</dbReference>
<dbReference type="Pfam" id="PF16184">
    <property type="entry name" value="Cadherin_3"/>
    <property type="match status" value="1"/>
</dbReference>
<dbReference type="InterPro" id="IPR051561">
    <property type="entry name" value="FRAS1_ECM"/>
</dbReference>
<feature type="non-terminal residue" evidence="5">
    <location>
        <position position="1"/>
    </location>
</feature>
<evidence type="ECO:0000256" key="3">
    <source>
        <dbReference type="ARBA" id="ARBA00023180"/>
    </source>
</evidence>
<keyword evidence="2" id="KW-0677">Repeat</keyword>
<keyword evidence="3" id="KW-0325">Glycoprotein</keyword>